<comment type="caution">
    <text evidence="2">The sequence shown here is derived from an EMBL/GenBank/DDBJ whole genome shotgun (WGS) entry which is preliminary data.</text>
</comment>
<accession>A0ABP1QW54</accession>
<keyword evidence="1" id="KW-0472">Membrane</keyword>
<evidence type="ECO:0000256" key="1">
    <source>
        <dbReference type="SAM" id="Phobius"/>
    </source>
</evidence>
<protein>
    <submittedName>
        <fullName evidence="2">Uncharacterized protein</fullName>
    </submittedName>
</protein>
<keyword evidence="1" id="KW-0812">Transmembrane</keyword>
<keyword evidence="1" id="KW-1133">Transmembrane helix</keyword>
<sequence>MAAEFLPGSSLYFFIGVASVLFAMMLGCFLYHKGKTYFTKPPIKLRRKNGIDGASFRRGTKRNKFLMKTSERADGEEDGMKQGQEDKMRAEVDAKYNKPICWSTVASGEPSLISDNQECDTAIIVDSQ</sequence>
<evidence type="ECO:0000313" key="2">
    <source>
        <dbReference type="EMBL" id="CAL8112745.1"/>
    </source>
</evidence>
<gene>
    <name evidence="2" type="ORF">ODALV1_LOCUS15763</name>
</gene>
<proteinExistence type="predicted"/>
<evidence type="ECO:0000313" key="3">
    <source>
        <dbReference type="Proteomes" id="UP001642540"/>
    </source>
</evidence>
<feature type="transmembrane region" description="Helical" evidence="1">
    <location>
        <begin position="12"/>
        <end position="31"/>
    </location>
</feature>
<dbReference type="EMBL" id="CAXLJM020000049">
    <property type="protein sequence ID" value="CAL8112745.1"/>
    <property type="molecule type" value="Genomic_DNA"/>
</dbReference>
<organism evidence="2 3">
    <name type="scientific">Orchesella dallaii</name>
    <dbReference type="NCBI Taxonomy" id="48710"/>
    <lineage>
        <taxon>Eukaryota</taxon>
        <taxon>Metazoa</taxon>
        <taxon>Ecdysozoa</taxon>
        <taxon>Arthropoda</taxon>
        <taxon>Hexapoda</taxon>
        <taxon>Collembola</taxon>
        <taxon>Entomobryomorpha</taxon>
        <taxon>Entomobryoidea</taxon>
        <taxon>Orchesellidae</taxon>
        <taxon>Orchesellinae</taxon>
        <taxon>Orchesella</taxon>
    </lineage>
</organism>
<reference evidence="2 3" key="1">
    <citation type="submission" date="2024-08" db="EMBL/GenBank/DDBJ databases">
        <authorList>
            <person name="Cucini C."/>
            <person name="Frati F."/>
        </authorList>
    </citation>
    <scope>NUCLEOTIDE SEQUENCE [LARGE SCALE GENOMIC DNA]</scope>
</reference>
<dbReference type="Proteomes" id="UP001642540">
    <property type="component" value="Unassembled WGS sequence"/>
</dbReference>
<keyword evidence="3" id="KW-1185">Reference proteome</keyword>
<name>A0ABP1QW54_9HEXA</name>